<dbReference type="KEGG" id="kng:KNAG_0B03275"/>
<dbReference type="GeneID" id="34524419"/>
<proteinExistence type="predicted"/>
<feature type="region of interest" description="Disordered" evidence="1">
    <location>
        <begin position="362"/>
        <end position="390"/>
    </location>
</feature>
<reference evidence="2 3" key="1">
    <citation type="journal article" date="2011" name="Proc. Natl. Acad. Sci. U.S.A.">
        <title>Evolutionary erosion of yeast sex chromosomes by mating-type switching accidents.</title>
        <authorList>
            <person name="Gordon J.L."/>
            <person name="Armisen D."/>
            <person name="Proux-Wera E."/>
            <person name="Oheigeartaigh S.S."/>
            <person name="Byrne K.P."/>
            <person name="Wolfe K.H."/>
        </authorList>
    </citation>
    <scope>NUCLEOTIDE SEQUENCE [LARGE SCALE GENOMIC DNA]</scope>
    <source>
        <strain evidence="3">ATCC MYA-139 / BCRC 22969 / CBS 8797 / CCRC 22969 / KCTC 17520 / NBRC 10181 / NCYC 3082</strain>
    </source>
</reference>
<dbReference type="RefSeq" id="XP_022463015.1">
    <property type="nucleotide sequence ID" value="XM_022611624.1"/>
</dbReference>
<evidence type="ECO:0000256" key="1">
    <source>
        <dbReference type="SAM" id="MobiDB-lite"/>
    </source>
</evidence>
<feature type="compositionally biased region" description="Polar residues" evidence="1">
    <location>
        <begin position="375"/>
        <end position="390"/>
    </location>
</feature>
<organism evidence="2 3">
    <name type="scientific">Huiozyma naganishii (strain ATCC MYA-139 / BCRC 22969 / CBS 8797 / KCTC 17520 / NBRC 10181 / NCYC 3082 / Yp74L-3)</name>
    <name type="common">Yeast</name>
    <name type="synonym">Kazachstania naganishii</name>
    <dbReference type="NCBI Taxonomy" id="1071383"/>
    <lineage>
        <taxon>Eukaryota</taxon>
        <taxon>Fungi</taxon>
        <taxon>Dikarya</taxon>
        <taxon>Ascomycota</taxon>
        <taxon>Saccharomycotina</taxon>
        <taxon>Saccharomycetes</taxon>
        <taxon>Saccharomycetales</taxon>
        <taxon>Saccharomycetaceae</taxon>
        <taxon>Huiozyma</taxon>
    </lineage>
</organism>
<keyword evidence="3" id="KW-1185">Reference proteome</keyword>
<dbReference type="AlphaFoldDB" id="J7S3K1"/>
<feature type="region of interest" description="Disordered" evidence="1">
    <location>
        <begin position="30"/>
        <end position="54"/>
    </location>
</feature>
<dbReference type="Proteomes" id="UP000006310">
    <property type="component" value="Chromosome 2"/>
</dbReference>
<evidence type="ECO:0000313" key="2">
    <source>
        <dbReference type="EMBL" id="CCK68769.1"/>
    </source>
</evidence>
<gene>
    <name evidence="2" type="primary">KNAG0B03275</name>
    <name evidence="2" type="ordered locus">KNAG_0B03275</name>
</gene>
<name>J7S3K1_HUIN7</name>
<sequence length="390" mass="42993">MGTNARSKQGKVFKVVKGKKPLQPLVTNLVQIPPGDIDGSKPQAKSTKSKKKKVAEFNKEPAAVKSVENAKYDYDVLLTKSPENPKKYSWAPGSIRGLQPYSGDILPNNNCQITLSDSNNGRRFGNIKLSKERFNLDKGNENVSFNNGRQLKEEVQPIKSQNFTTGSNKVIPIRDRSLCLKDFEHPPESTSTPLENSKSEKLTFDCNTPFNFFSVCGDQYSPLFGAYNDKSPPGGQFRGFSNYPGYVLESSNKNASFNGNQVGRSNAEQLPSFGQVFGTSYMNFPTNVSPLLNRVELHDKKQKRIQPTGQPGNKIYSGGPSFSVNLNSISPPAYPDNDFARYNKEFLPGPYPPSINLYVQEDISKGSEANDDDTITYSSSGGDATYQGSD</sequence>
<reference evidence="3" key="2">
    <citation type="submission" date="2012-08" db="EMBL/GenBank/DDBJ databases">
        <title>Genome sequence of Kazachstania naganishii.</title>
        <authorList>
            <person name="Gordon J.L."/>
            <person name="Armisen D."/>
            <person name="Proux-Wera E."/>
            <person name="OhEigeartaigh S.S."/>
            <person name="Byrne K.P."/>
            <person name="Wolfe K.H."/>
        </authorList>
    </citation>
    <scope>NUCLEOTIDE SEQUENCE [LARGE SCALE GENOMIC DNA]</scope>
    <source>
        <strain evidence="3">ATCC MYA-139 / BCRC 22969 / CBS 8797 / CCRC 22969 / KCTC 17520 / NBRC 10181 / NCYC 3082</strain>
    </source>
</reference>
<evidence type="ECO:0000313" key="3">
    <source>
        <dbReference type="Proteomes" id="UP000006310"/>
    </source>
</evidence>
<protein>
    <submittedName>
        <fullName evidence="2">Uncharacterized protein</fullName>
    </submittedName>
</protein>
<dbReference type="EMBL" id="HE978315">
    <property type="protein sequence ID" value="CCK68769.1"/>
    <property type="molecule type" value="Genomic_DNA"/>
</dbReference>
<accession>J7S3K1</accession>
<dbReference type="HOGENOM" id="CLU_707997_0_0_1"/>